<evidence type="ECO:0000256" key="1">
    <source>
        <dbReference type="SAM" id="SignalP"/>
    </source>
</evidence>
<reference evidence="2" key="1">
    <citation type="submission" date="2009-11" db="EMBL/GenBank/DDBJ databases">
        <authorList>
            <consortium name="The Broad Institute Genome Sequencing Platform"/>
            <person name="Ward D."/>
            <person name="Feldgarden M."/>
            <person name="Earl A."/>
            <person name="Young S.K."/>
            <person name="Zeng Q."/>
            <person name="Koehrsen M."/>
            <person name="Alvarado L."/>
            <person name="Berlin A."/>
            <person name="Bochicchio J."/>
            <person name="Borenstein D."/>
            <person name="Chapman S.B."/>
            <person name="Chen Z."/>
            <person name="Engels R."/>
            <person name="Freedman E."/>
            <person name="Gellesch M."/>
            <person name="Goldberg J."/>
            <person name="Griggs A."/>
            <person name="Gujja S."/>
            <person name="Heilman E."/>
            <person name="Heiman D."/>
            <person name="Hepburn T."/>
            <person name="Howarth C."/>
            <person name="Jen D."/>
            <person name="Larson L."/>
            <person name="Lewis B."/>
            <person name="Mehta T."/>
            <person name="Park D."/>
            <person name="Pearson M."/>
            <person name="Roberts A."/>
            <person name="Saif S."/>
            <person name="Shea T."/>
            <person name="Shenoy N."/>
            <person name="Sisk P."/>
            <person name="Stolte C."/>
            <person name="Sykes S."/>
            <person name="Thomson T."/>
            <person name="Walk T."/>
            <person name="White J."/>
            <person name="Yandava C."/>
            <person name="Izard J."/>
            <person name="Baranova O.V."/>
            <person name="Blanton J.M."/>
            <person name="Tanner A.C."/>
            <person name="Dewhirst F.E."/>
            <person name="Haas B."/>
            <person name="Nusbaum C."/>
            <person name="Birren B."/>
        </authorList>
    </citation>
    <scope>NUCLEOTIDE SEQUENCE [LARGE SCALE GENOMIC DNA]</scope>
    <source>
        <strain evidence="2">1-1 BBBD Race 1</strain>
    </source>
</reference>
<evidence type="ECO:0000313" key="3">
    <source>
        <dbReference type="EnsemblFungi" id="PTTG_12758-t43_1-p1"/>
    </source>
</evidence>
<keyword evidence="4" id="KW-1185">Reference proteome</keyword>
<dbReference type="EMBL" id="ADAS02000427">
    <property type="protein sequence ID" value="OAV87399.1"/>
    <property type="molecule type" value="Genomic_DNA"/>
</dbReference>
<reference evidence="2" key="2">
    <citation type="submission" date="2016-05" db="EMBL/GenBank/DDBJ databases">
        <title>Comparative analysis highlights variable genome content of wheat rusts and divergence of the mating loci.</title>
        <authorList>
            <person name="Cuomo C.A."/>
            <person name="Bakkeren G."/>
            <person name="Szabo L."/>
            <person name="Khalil H."/>
            <person name="Joly D."/>
            <person name="Goldberg J."/>
            <person name="Young S."/>
            <person name="Zeng Q."/>
            <person name="Fellers J."/>
        </authorList>
    </citation>
    <scope>NUCLEOTIDE SEQUENCE [LARGE SCALE GENOMIC DNA]</scope>
    <source>
        <strain evidence="2">1-1 BBBD Race 1</strain>
    </source>
</reference>
<feature type="signal peptide" evidence="1">
    <location>
        <begin position="1"/>
        <end position="21"/>
    </location>
</feature>
<dbReference type="Proteomes" id="UP000005240">
    <property type="component" value="Unassembled WGS sequence"/>
</dbReference>
<reference evidence="3" key="4">
    <citation type="submission" date="2025-05" db="UniProtKB">
        <authorList>
            <consortium name="EnsemblFungi"/>
        </authorList>
    </citation>
    <scope>IDENTIFICATION</scope>
    <source>
        <strain evidence="3">isolate 1-1 / race 1 (BBBD)</strain>
    </source>
</reference>
<keyword evidence="1" id="KW-0732">Signal</keyword>
<accession>A0A180G4L8</accession>
<feature type="chain" id="PRO_5008109551" evidence="1">
    <location>
        <begin position="22"/>
        <end position="350"/>
    </location>
</feature>
<protein>
    <submittedName>
        <fullName evidence="2 3">Uncharacterized protein</fullName>
    </submittedName>
</protein>
<reference evidence="3 4" key="3">
    <citation type="journal article" date="2017" name="G3 (Bethesda)">
        <title>Comparative analysis highlights variable genome content of wheat rusts and divergence of the mating loci.</title>
        <authorList>
            <person name="Cuomo C.A."/>
            <person name="Bakkeren G."/>
            <person name="Khalil H.B."/>
            <person name="Panwar V."/>
            <person name="Joly D."/>
            <person name="Linning R."/>
            <person name="Sakthikumar S."/>
            <person name="Song X."/>
            <person name="Adiconis X."/>
            <person name="Fan L."/>
            <person name="Goldberg J.M."/>
            <person name="Levin J.Z."/>
            <person name="Young S."/>
            <person name="Zeng Q."/>
            <person name="Anikster Y."/>
            <person name="Bruce M."/>
            <person name="Wang M."/>
            <person name="Yin C."/>
            <person name="McCallum B."/>
            <person name="Szabo L.J."/>
            <person name="Hulbert S."/>
            <person name="Chen X."/>
            <person name="Fellers J.P."/>
        </authorList>
    </citation>
    <scope>NUCLEOTIDE SEQUENCE</scope>
    <source>
        <strain evidence="4">Isolate 1-1 / race 1 (BBBD)</strain>
        <strain evidence="3">isolate 1-1 / race 1 (BBBD)</strain>
    </source>
</reference>
<gene>
    <name evidence="2" type="ORF">PTTG_12758</name>
</gene>
<evidence type="ECO:0000313" key="2">
    <source>
        <dbReference type="EMBL" id="OAV87399.1"/>
    </source>
</evidence>
<organism evidence="2">
    <name type="scientific">Puccinia triticina (isolate 1-1 / race 1 (BBBD))</name>
    <name type="common">Brown leaf rust fungus</name>
    <dbReference type="NCBI Taxonomy" id="630390"/>
    <lineage>
        <taxon>Eukaryota</taxon>
        <taxon>Fungi</taxon>
        <taxon>Dikarya</taxon>
        <taxon>Basidiomycota</taxon>
        <taxon>Pucciniomycotina</taxon>
        <taxon>Pucciniomycetes</taxon>
        <taxon>Pucciniales</taxon>
        <taxon>Pucciniaceae</taxon>
        <taxon>Puccinia</taxon>
    </lineage>
</organism>
<dbReference type="EnsemblFungi" id="PTTG_12758-t43_1">
    <property type="protein sequence ID" value="PTTG_12758-t43_1-p1"/>
    <property type="gene ID" value="PTTG_12758"/>
</dbReference>
<evidence type="ECO:0000313" key="4">
    <source>
        <dbReference type="Proteomes" id="UP000005240"/>
    </source>
</evidence>
<dbReference type="VEuPathDB" id="FungiDB:PTTG_12758"/>
<dbReference type="OrthoDB" id="2496808at2759"/>
<proteinExistence type="predicted"/>
<sequence length="350" mass="38748">MTGLFSLLLIVCSLGTGYVSCLPAGGRCFARCDSANNIILPARRNPSRLGATQINTEALSSDSLAQLAPSDALNYENSASPANPEGLQWIIPEARAEHAPERPPNLAQAILMKNTLGTLPKINLSGAAEIQIKQAGWEILNDRIRDMFEKSGVPGGGETNPKEMAGKGRAPANAKIAQEVPETAQVQPSQKLLWIIYKGNAKKMPEEELIRAFEPLNDAMFRIHVALLQKLGVNSDAWKSKHIDFMEWFSAQIFDQKDLPVQHNGKNLEKNQTTCTPGHIKRSVGMLLLSGKEDNLFVHLIPVIRIWYENFHIGLVEKANSGNSFDLFITEAIAEYGRYYKYLTFKSFQS</sequence>
<dbReference type="AlphaFoldDB" id="A0A180G4L8"/>
<name>A0A180G4L8_PUCT1</name>